<reference evidence="10 11" key="1">
    <citation type="submission" date="2015-05" db="EMBL/GenBank/DDBJ databases">
        <title>Complete genome sequence of a sulfur-oxidizing gammaproteobacterium strain HA5.</title>
        <authorList>
            <person name="Miura A."/>
            <person name="Kojima H."/>
            <person name="Fukui M."/>
        </authorList>
    </citation>
    <scope>NUCLEOTIDE SEQUENCE [LARGE SCALE GENOMIC DNA]</scope>
    <source>
        <strain evidence="10 11">HA5</strain>
    </source>
</reference>
<keyword evidence="11" id="KW-1185">Reference proteome</keyword>
<feature type="transmembrane region" description="Helical" evidence="8">
    <location>
        <begin position="82"/>
        <end position="101"/>
    </location>
</feature>
<dbReference type="Proteomes" id="UP000243180">
    <property type="component" value="Chromosome"/>
</dbReference>
<evidence type="ECO:0000313" key="11">
    <source>
        <dbReference type="Proteomes" id="UP000243180"/>
    </source>
</evidence>
<feature type="transmembrane region" description="Helical" evidence="8">
    <location>
        <begin position="51"/>
        <end position="70"/>
    </location>
</feature>
<dbReference type="InterPro" id="IPR036259">
    <property type="entry name" value="MFS_trans_sf"/>
</dbReference>
<protein>
    <recommendedName>
        <fullName evidence="8">Bcr/CflA family efflux transporter</fullName>
    </recommendedName>
</protein>
<keyword evidence="8" id="KW-0997">Cell inner membrane</keyword>
<dbReference type="InterPro" id="IPR020846">
    <property type="entry name" value="MFS_dom"/>
</dbReference>
<evidence type="ECO:0000256" key="2">
    <source>
        <dbReference type="ARBA" id="ARBA00006236"/>
    </source>
</evidence>
<keyword evidence="5 8" id="KW-0812">Transmembrane</keyword>
<feature type="transmembrane region" description="Helical" evidence="8">
    <location>
        <begin position="12"/>
        <end position="31"/>
    </location>
</feature>
<feature type="transmembrane region" description="Helical" evidence="8">
    <location>
        <begin position="140"/>
        <end position="159"/>
    </location>
</feature>
<dbReference type="Pfam" id="PF07690">
    <property type="entry name" value="MFS_1"/>
    <property type="match status" value="1"/>
</dbReference>
<evidence type="ECO:0000256" key="5">
    <source>
        <dbReference type="ARBA" id="ARBA00022692"/>
    </source>
</evidence>
<keyword evidence="3 8" id="KW-0813">Transport</keyword>
<dbReference type="RefSeq" id="WP_096361356.1">
    <property type="nucleotide sequence ID" value="NZ_AP014879.1"/>
</dbReference>
<dbReference type="PROSITE" id="PS50850">
    <property type="entry name" value="MFS"/>
    <property type="match status" value="1"/>
</dbReference>
<dbReference type="PANTHER" id="PTHR23502:SF132">
    <property type="entry name" value="POLYAMINE TRANSPORTER 2-RELATED"/>
    <property type="match status" value="1"/>
</dbReference>
<evidence type="ECO:0000256" key="7">
    <source>
        <dbReference type="ARBA" id="ARBA00023136"/>
    </source>
</evidence>
<evidence type="ECO:0000256" key="6">
    <source>
        <dbReference type="ARBA" id="ARBA00022989"/>
    </source>
</evidence>
<evidence type="ECO:0000256" key="3">
    <source>
        <dbReference type="ARBA" id="ARBA00022448"/>
    </source>
</evidence>
<evidence type="ECO:0000313" key="10">
    <source>
        <dbReference type="EMBL" id="BAV34637.1"/>
    </source>
</evidence>
<comment type="caution">
    <text evidence="8">Lacks conserved residue(s) required for the propagation of feature annotation.</text>
</comment>
<dbReference type="AlphaFoldDB" id="A0A1B4XIL3"/>
<feature type="transmembrane region" description="Helical" evidence="8">
    <location>
        <begin position="220"/>
        <end position="239"/>
    </location>
</feature>
<proteinExistence type="inferred from homology"/>
<evidence type="ECO:0000256" key="8">
    <source>
        <dbReference type="RuleBase" id="RU365088"/>
    </source>
</evidence>
<gene>
    <name evidence="10" type="ORF">SCL_2360</name>
</gene>
<dbReference type="FunCoup" id="A0A1B4XIL3">
    <property type="interactions" value="292"/>
</dbReference>
<dbReference type="PANTHER" id="PTHR23502">
    <property type="entry name" value="MAJOR FACILITATOR SUPERFAMILY"/>
    <property type="match status" value="1"/>
</dbReference>
<comment type="subcellular location">
    <subcellularLocation>
        <location evidence="8">Cell inner membrane</location>
        <topology evidence="8">Multi-pass membrane protein</topology>
    </subcellularLocation>
    <subcellularLocation>
        <location evidence="1">Cell membrane</location>
        <topology evidence="1">Multi-pass membrane protein</topology>
    </subcellularLocation>
</comment>
<dbReference type="InterPro" id="IPR011701">
    <property type="entry name" value="MFS"/>
</dbReference>
<accession>A0A1B4XIL3</accession>
<feature type="transmembrane region" description="Helical" evidence="8">
    <location>
        <begin position="259"/>
        <end position="279"/>
    </location>
</feature>
<evidence type="ECO:0000259" key="9">
    <source>
        <dbReference type="PROSITE" id="PS50850"/>
    </source>
</evidence>
<dbReference type="NCBIfam" id="TIGR00710">
    <property type="entry name" value="efflux_Bcr_CflA"/>
    <property type="match status" value="1"/>
</dbReference>
<dbReference type="InParanoid" id="A0A1B4XIL3"/>
<dbReference type="CDD" id="cd17320">
    <property type="entry name" value="MFS_MdfA_MDR_like"/>
    <property type="match status" value="1"/>
</dbReference>
<dbReference type="InterPro" id="IPR004812">
    <property type="entry name" value="Efflux_drug-R_Bcr/CmlA"/>
</dbReference>
<evidence type="ECO:0000256" key="1">
    <source>
        <dbReference type="ARBA" id="ARBA00004651"/>
    </source>
</evidence>
<dbReference type="EMBL" id="AP014879">
    <property type="protein sequence ID" value="BAV34637.1"/>
    <property type="molecule type" value="Genomic_DNA"/>
</dbReference>
<feature type="transmembrane region" description="Helical" evidence="8">
    <location>
        <begin position="171"/>
        <end position="190"/>
    </location>
</feature>
<dbReference type="GO" id="GO:0015385">
    <property type="term" value="F:sodium:proton antiporter activity"/>
    <property type="evidence" value="ECO:0007669"/>
    <property type="project" value="TreeGrafter"/>
</dbReference>
<dbReference type="GO" id="GO:0005886">
    <property type="term" value="C:plasma membrane"/>
    <property type="evidence" value="ECO:0007669"/>
    <property type="project" value="UniProtKB-SubCell"/>
</dbReference>
<feature type="transmembrane region" description="Helical" evidence="8">
    <location>
        <begin position="315"/>
        <end position="338"/>
    </location>
</feature>
<keyword evidence="7 8" id="KW-0472">Membrane</keyword>
<organism evidence="10 11">
    <name type="scientific">Sulfuricaulis limicola</name>
    <dbReference type="NCBI Taxonomy" id="1620215"/>
    <lineage>
        <taxon>Bacteria</taxon>
        <taxon>Pseudomonadati</taxon>
        <taxon>Pseudomonadota</taxon>
        <taxon>Gammaproteobacteria</taxon>
        <taxon>Acidiferrobacterales</taxon>
        <taxon>Acidiferrobacteraceae</taxon>
        <taxon>Sulfuricaulis</taxon>
    </lineage>
</organism>
<comment type="similarity">
    <text evidence="2 8">Belongs to the major facilitator superfamily. Bcr/CmlA family.</text>
</comment>
<feature type="transmembrane region" description="Helical" evidence="8">
    <location>
        <begin position="377"/>
        <end position="396"/>
    </location>
</feature>
<keyword evidence="4" id="KW-1003">Cell membrane</keyword>
<evidence type="ECO:0000256" key="4">
    <source>
        <dbReference type="ARBA" id="ARBA00022475"/>
    </source>
</evidence>
<feature type="transmembrane region" description="Helical" evidence="8">
    <location>
        <begin position="286"/>
        <end position="309"/>
    </location>
</feature>
<dbReference type="GO" id="GO:0042910">
    <property type="term" value="F:xenobiotic transmembrane transporter activity"/>
    <property type="evidence" value="ECO:0007669"/>
    <property type="project" value="InterPro"/>
</dbReference>
<name>A0A1B4XIL3_9GAMM</name>
<dbReference type="OrthoDB" id="9814303at2"/>
<sequence>MHDPAHHSHRHFGLRLTFTVALFAMLAPFSIDTYLPSFPDIAQEFSASPVAMQQTLSLYLLAFAVMMLVYGPISDAFGRKNVVLVSVVVYVATSVGCALATNIHWLLLMRIGQGLSASGALVVGRAIIRDAFAGPAAQRVMSQVMLIFAVAPAVAPIIGGWLHDAFGWRSVFWFLVLLGLVVWLWAALFLPETLPPVGRQSGHPRAIAAAYWRALATGRFMVLIAVIALNFGGFFLYIAGAPDVMYRHLHYGADDFGRLFVPLVAGLMLGAFISGRVAGRFSHVQAVGAGFGLMLAAAGVNLGLAAWLAHTAYTIIVPVMLYATGMSLAMPNLSLLALDVFPSHRGLASALQGFSQAGFNALVAGLLAPLLSHRVEFLAGGMLALNLAGVGMWFYWRQRFNAHEPATALS</sequence>
<dbReference type="Gene3D" id="1.20.1720.10">
    <property type="entry name" value="Multidrug resistance protein D"/>
    <property type="match status" value="1"/>
</dbReference>
<dbReference type="KEGG" id="slim:SCL_2360"/>
<feature type="transmembrane region" description="Helical" evidence="8">
    <location>
        <begin position="350"/>
        <end position="371"/>
    </location>
</feature>
<dbReference type="GO" id="GO:1990961">
    <property type="term" value="P:xenobiotic detoxification by transmembrane export across the plasma membrane"/>
    <property type="evidence" value="ECO:0007669"/>
    <property type="project" value="InterPro"/>
</dbReference>
<feature type="domain" description="Major facilitator superfamily (MFS) profile" evidence="9">
    <location>
        <begin position="16"/>
        <end position="399"/>
    </location>
</feature>
<keyword evidence="6 8" id="KW-1133">Transmembrane helix</keyword>
<dbReference type="SUPFAM" id="SSF103473">
    <property type="entry name" value="MFS general substrate transporter"/>
    <property type="match status" value="1"/>
</dbReference>